<feature type="transmembrane region" description="Helical" evidence="8">
    <location>
        <begin position="173"/>
        <end position="195"/>
    </location>
</feature>
<comment type="subcellular location">
    <subcellularLocation>
        <location evidence="2">Membrane</location>
        <topology evidence="2">Multi-pass membrane protein</topology>
    </subcellularLocation>
</comment>
<evidence type="ECO:0000256" key="2">
    <source>
        <dbReference type="ARBA" id="ARBA00004141"/>
    </source>
</evidence>
<evidence type="ECO:0000256" key="6">
    <source>
        <dbReference type="ARBA" id="ARBA00022989"/>
    </source>
</evidence>
<dbReference type="InterPro" id="IPR036163">
    <property type="entry name" value="HMA_dom_sf"/>
</dbReference>
<feature type="transmembrane region" description="Helical" evidence="8">
    <location>
        <begin position="86"/>
        <end position="105"/>
    </location>
</feature>
<evidence type="ECO:0000256" key="5">
    <source>
        <dbReference type="ARBA" id="ARBA00022692"/>
    </source>
</evidence>
<evidence type="ECO:0000313" key="11">
    <source>
        <dbReference type="Proteomes" id="UP001180487"/>
    </source>
</evidence>
<dbReference type="InterPro" id="IPR009908">
    <property type="entry name" value="Methylamine_util_MauE"/>
</dbReference>
<feature type="transmembrane region" description="Helical" evidence="8">
    <location>
        <begin position="111"/>
        <end position="128"/>
    </location>
</feature>
<keyword evidence="5 8" id="KW-0812">Transmembrane</keyword>
<dbReference type="RefSeq" id="WP_310372395.1">
    <property type="nucleotide sequence ID" value="NZ_JAVDXT010000001.1"/>
</dbReference>
<protein>
    <recommendedName>
        <fullName evidence="4">Methylamine utilization protein MauE</fullName>
    </recommendedName>
</protein>
<keyword evidence="7 8" id="KW-0472">Membrane</keyword>
<dbReference type="EMBL" id="JAVDXT010000001">
    <property type="protein sequence ID" value="MDR7377026.1"/>
    <property type="molecule type" value="Genomic_DNA"/>
</dbReference>
<reference evidence="10 11" key="1">
    <citation type="submission" date="2023-07" db="EMBL/GenBank/DDBJ databases">
        <title>Sorghum-associated microbial communities from plants grown in Nebraska, USA.</title>
        <authorList>
            <person name="Schachtman D."/>
        </authorList>
    </citation>
    <scope>NUCLEOTIDE SEQUENCE [LARGE SCALE GENOMIC DNA]</scope>
    <source>
        <strain evidence="10 11">BE313</strain>
    </source>
</reference>
<name>A0ABU2C6U9_9BURK</name>
<dbReference type="CDD" id="cd00371">
    <property type="entry name" value="HMA"/>
    <property type="match status" value="1"/>
</dbReference>
<evidence type="ECO:0000256" key="8">
    <source>
        <dbReference type="SAM" id="Phobius"/>
    </source>
</evidence>
<evidence type="ECO:0000256" key="4">
    <source>
        <dbReference type="ARBA" id="ARBA00019078"/>
    </source>
</evidence>
<dbReference type="SUPFAM" id="SSF55008">
    <property type="entry name" value="HMA, heavy metal-associated domain"/>
    <property type="match status" value="1"/>
</dbReference>
<sequence>MSTFEITGMTCGGCVKRVQAKLEAVAPGVQVQLKPPQATVPGPTDVKTLQAELAGSHYGVIAPAVVEPPPAPPAIAPSWFATYRPLLLILAYILGASLLVQGAQVHGMETMRYFMAGFFLVFSFFKLLDVRAFADAYAGYDLLARRWRPWGSLYPYVELALGVAYLANFAPLWTNTVTLVVMGFSAIGVIGAVLGKRAIRCACLGTVFQLPMSTVTIIEDVGMVLMAAAALWL</sequence>
<accession>A0ABU2C6U9</accession>
<comment type="function">
    <text evidence="1">May be specifically involved in the processing, transport, and/or maturation of the MADH beta-subunit.</text>
</comment>
<evidence type="ECO:0000256" key="1">
    <source>
        <dbReference type="ARBA" id="ARBA00003475"/>
    </source>
</evidence>
<gene>
    <name evidence="10" type="ORF">J2X19_001684</name>
</gene>
<feature type="transmembrane region" description="Helical" evidence="8">
    <location>
        <begin position="207"/>
        <end position="232"/>
    </location>
</feature>
<feature type="transmembrane region" description="Helical" evidence="8">
    <location>
        <begin position="149"/>
        <end position="167"/>
    </location>
</feature>
<evidence type="ECO:0000259" key="9">
    <source>
        <dbReference type="Pfam" id="PF07291"/>
    </source>
</evidence>
<comment type="caution">
    <text evidence="10">The sequence shown here is derived from an EMBL/GenBank/DDBJ whole genome shotgun (WGS) entry which is preliminary data.</text>
</comment>
<dbReference type="Gene3D" id="3.30.70.100">
    <property type="match status" value="1"/>
</dbReference>
<organism evidence="10 11">
    <name type="scientific">Rhodoferax ferrireducens</name>
    <dbReference type="NCBI Taxonomy" id="192843"/>
    <lineage>
        <taxon>Bacteria</taxon>
        <taxon>Pseudomonadati</taxon>
        <taxon>Pseudomonadota</taxon>
        <taxon>Betaproteobacteria</taxon>
        <taxon>Burkholderiales</taxon>
        <taxon>Comamonadaceae</taxon>
        <taxon>Rhodoferax</taxon>
    </lineage>
</organism>
<keyword evidence="11" id="KW-1185">Reference proteome</keyword>
<evidence type="ECO:0000256" key="3">
    <source>
        <dbReference type="ARBA" id="ARBA00004856"/>
    </source>
</evidence>
<comment type="pathway">
    <text evidence="3">One-carbon metabolism; methylamine degradation.</text>
</comment>
<dbReference type="Proteomes" id="UP001180487">
    <property type="component" value="Unassembled WGS sequence"/>
</dbReference>
<keyword evidence="6 8" id="KW-1133">Transmembrane helix</keyword>
<proteinExistence type="predicted"/>
<evidence type="ECO:0000256" key="7">
    <source>
        <dbReference type="ARBA" id="ARBA00023136"/>
    </source>
</evidence>
<feature type="domain" description="Methylamine utilisation protein MauE" evidence="9">
    <location>
        <begin position="109"/>
        <end position="233"/>
    </location>
</feature>
<dbReference type="InterPro" id="IPR006121">
    <property type="entry name" value="HMA_dom"/>
</dbReference>
<evidence type="ECO:0000313" key="10">
    <source>
        <dbReference type="EMBL" id="MDR7377026.1"/>
    </source>
</evidence>
<dbReference type="Pfam" id="PF07291">
    <property type="entry name" value="MauE"/>
    <property type="match status" value="1"/>
</dbReference>